<evidence type="ECO:0000259" key="1">
    <source>
        <dbReference type="Pfam" id="PF14028"/>
    </source>
</evidence>
<keyword evidence="3" id="KW-1185">Reference proteome</keyword>
<dbReference type="Proteomes" id="UP000622245">
    <property type="component" value="Unassembled WGS sequence"/>
</dbReference>
<dbReference type="InterPro" id="IPR023809">
    <property type="entry name" value="Thiopep_bacteriocin_synth_dom"/>
</dbReference>
<gene>
    <name evidence="2" type="ORF">JM949_05720</name>
</gene>
<evidence type="ECO:0000313" key="2">
    <source>
        <dbReference type="EMBL" id="MBM0274987.1"/>
    </source>
</evidence>
<comment type="caution">
    <text evidence="2">The sequence shown here is derived from an EMBL/GenBank/DDBJ whole genome shotgun (WGS) entry which is preliminary data.</text>
</comment>
<dbReference type="RefSeq" id="WP_203147394.1">
    <property type="nucleotide sequence ID" value="NZ_JAEVHL010000015.1"/>
</dbReference>
<proteinExistence type="predicted"/>
<dbReference type="NCBIfam" id="TIGR03891">
    <property type="entry name" value="thiopep_ocin"/>
    <property type="match status" value="1"/>
</dbReference>
<name>A0ABS1YC49_9ACTN</name>
<reference evidence="2 3" key="1">
    <citation type="submission" date="2021-01" db="EMBL/GenBank/DDBJ databases">
        <title>Draft genome sequence of Micromonospora sp. strain STR1s_6.</title>
        <authorList>
            <person name="Karlyshev A."/>
            <person name="Jawad R."/>
        </authorList>
    </citation>
    <scope>NUCLEOTIDE SEQUENCE [LARGE SCALE GENOMIC DNA]</scope>
    <source>
        <strain evidence="2 3">STR1S-6</strain>
    </source>
</reference>
<dbReference type="Pfam" id="PF14028">
    <property type="entry name" value="Lant_dehydr_C"/>
    <property type="match status" value="1"/>
</dbReference>
<feature type="domain" description="Thiopeptide-type bacteriocin biosynthesis" evidence="1">
    <location>
        <begin position="4"/>
        <end position="332"/>
    </location>
</feature>
<organism evidence="2 3">
    <name type="scientific">Micromonospora tarensis</name>
    <dbReference type="NCBI Taxonomy" id="2806100"/>
    <lineage>
        <taxon>Bacteria</taxon>
        <taxon>Bacillati</taxon>
        <taxon>Actinomycetota</taxon>
        <taxon>Actinomycetes</taxon>
        <taxon>Micromonosporales</taxon>
        <taxon>Micromonosporaceae</taxon>
        <taxon>Micromonospora</taxon>
    </lineage>
</organism>
<protein>
    <submittedName>
        <fullName evidence="2">Thiopeptide-type bacteriocin biosynthesis protein</fullName>
    </submittedName>
</protein>
<accession>A0ABS1YC49</accession>
<dbReference type="EMBL" id="JAEVHL010000015">
    <property type="protein sequence ID" value="MBM0274987.1"/>
    <property type="molecule type" value="Genomic_DNA"/>
</dbReference>
<evidence type="ECO:0000313" key="3">
    <source>
        <dbReference type="Proteomes" id="UP000622245"/>
    </source>
</evidence>
<sequence length="340" mass="38671">MTRWISLHIHYASNSDPLLSQCVEPLVSELRGRGLLRRWFFIRYWLEGPHVRLRLLPTDETASAEVQLVAQEAIGAFLKHRPALYDASTANAGEVYRKLFLAEYGEEQWRERYGQLEEMPLRANNSVHLEPYEPEYDRYGGPAGVELAERHFEVSSDLVLRLLATTNMHVSSVRLGSSARFAAVLCFAFLGDALRVARFFADYRRFWENLYQESSDAHHDRFDAGFDRVAVGLGAHLARLRDGSRDSTHPGLTALERDWARHALLLREEVVRLAETGQLVFGRRGQSEPTTVSDPDIAFTVLLSSYVHMTNNRIGTSILDEIYLSYLMERALTEAEAVTA</sequence>